<sequence>MVTLTISLTGTCVRGKTAQETIVRIPQIPPGSQRILRRLEERCATVHLSIVSLQTSLSLTVCASACLINLDLIAHCGHAMVRAPIGRAGDAQEQIVYCHILLYIFIHSHHPVRDVSFKGKYKSAEVTCSSSASNVSGTLFTTTLVASLHLYVLVIRFALKPFVCCRTSSRVHLRPLSSQQLFNKRHTSSDGDTSRT</sequence>
<evidence type="ECO:0000313" key="2">
    <source>
        <dbReference type="Proteomes" id="UP001283361"/>
    </source>
</evidence>
<dbReference type="AlphaFoldDB" id="A0AAE1BC59"/>
<reference evidence="1" key="1">
    <citation type="journal article" date="2023" name="G3 (Bethesda)">
        <title>A reference genome for the long-term kleptoplast-retaining sea slug Elysia crispata morphotype clarki.</title>
        <authorList>
            <person name="Eastman K.E."/>
            <person name="Pendleton A.L."/>
            <person name="Shaikh M.A."/>
            <person name="Suttiyut T."/>
            <person name="Ogas R."/>
            <person name="Tomko P."/>
            <person name="Gavelis G."/>
            <person name="Widhalm J.R."/>
            <person name="Wisecaver J.H."/>
        </authorList>
    </citation>
    <scope>NUCLEOTIDE SEQUENCE</scope>
    <source>
        <strain evidence="1">ECLA1</strain>
    </source>
</reference>
<name>A0AAE1BC59_9GAST</name>
<gene>
    <name evidence="1" type="ORF">RRG08_033201</name>
</gene>
<keyword evidence="2" id="KW-1185">Reference proteome</keyword>
<comment type="caution">
    <text evidence="1">The sequence shown here is derived from an EMBL/GenBank/DDBJ whole genome shotgun (WGS) entry which is preliminary data.</text>
</comment>
<accession>A0AAE1BC59</accession>
<protein>
    <submittedName>
        <fullName evidence="1">Uncharacterized protein</fullName>
    </submittedName>
</protein>
<dbReference type="EMBL" id="JAWDGP010000228">
    <property type="protein sequence ID" value="KAK3802542.1"/>
    <property type="molecule type" value="Genomic_DNA"/>
</dbReference>
<dbReference type="Proteomes" id="UP001283361">
    <property type="component" value="Unassembled WGS sequence"/>
</dbReference>
<proteinExistence type="predicted"/>
<evidence type="ECO:0000313" key="1">
    <source>
        <dbReference type="EMBL" id="KAK3802542.1"/>
    </source>
</evidence>
<organism evidence="1 2">
    <name type="scientific">Elysia crispata</name>
    <name type="common">lettuce slug</name>
    <dbReference type="NCBI Taxonomy" id="231223"/>
    <lineage>
        <taxon>Eukaryota</taxon>
        <taxon>Metazoa</taxon>
        <taxon>Spiralia</taxon>
        <taxon>Lophotrochozoa</taxon>
        <taxon>Mollusca</taxon>
        <taxon>Gastropoda</taxon>
        <taxon>Heterobranchia</taxon>
        <taxon>Euthyneura</taxon>
        <taxon>Panpulmonata</taxon>
        <taxon>Sacoglossa</taxon>
        <taxon>Placobranchoidea</taxon>
        <taxon>Plakobranchidae</taxon>
        <taxon>Elysia</taxon>
    </lineage>
</organism>